<dbReference type="InterPro" id="IPR005337">
    <property type="entry name" value="RapZ-like"/>
</dbReference>
<dbReference type="SUPFAM" id="SSF52540">
    <property type="entry name" value="P-loop containing nucleoside triphosphate hydrolases"/>
    <property type="match status" value="1"/>
</dbReference>
<evidence type="ECO:0000259" key="5">
    <source>
        <dbReference type="Pfam" id="PF03668"/>
    </source>
</evidence>
<evidence type="ECO:0000256" key="4">
    <source>
        <dbReference type="HAMAP-Rule" id="MF_00636"/>
    </source>
</evidence>
<evidence type="ECO:0000256" key="1">
    <source>
        <dbReference type="ARBA" id="ARBA00022741"/>
    </source>
</evidence>
<dbReference type="EMBL" id="CADCUH010000052">
    <property type="protein sequence ID" value="CAA9330156.1"/>
    <property type="molecule type" value="Genomic_DNA"/>
</dbReference>
<dbReference type="Pfam" id="PF03668">
    <property type="entry name" value="RapZ-like_N"/>
    <property type="match status" value="1"/>
</dbReference>
<dbReference type="InterPro" id="IPR053931">
    <property type="entry name" value="RapZ_C"/>
</dbReference>
<proteinExistence type="inferred from homology"/>
<evidence type="ECO:0000313" key="7">
    <source>
        <dbReference type="EMBL" id="CAA9330156.1"/>
    </source>
</evidence>
<dbReference type="InterPro" id="IPR053930">
    <property type="entry name" value="RapZ-like_N"/>
</dbReference>
<dbReference type="NCBIfam" id="NF003828">
    <property type="entry name" value="PRK05416.1"/>
    <property type="match status" value="1"/>
</dbReference>
<dbReference type="AlphaFoldDB" id="A0A6J4LEC0"/>
<keyword evidence="2 4" id="KW-0067">ATP-binding</keyword>
<dbReference type="PIRSF" id="PIRSF005052">
    <property type="entry name" value="P-loopkin"/>
    <property type="match status" value="1"/>
</dbReference>
<dbReference type="InterPro" id="IPR027417">
    <property type="entry name" value="P-loop_NTPase"/>
</dbReference>
<feature type="domain" description="RapZ C-terminal" evidence="6">
    <location>
        <begin position="179"/>
        <end position="298"/>
    </location>
</feature>
<dbReference type="Pfam" id="PF22740">
    <property type="entry name" value="PapZ_C"/>
    <property type="match status" value="1"/>
</dbReference>
<reference evidence="7" key="1">
    <citation type="submission" date="2020-02" db="EMBL/GenBank/DDBJ databases">
        <authorList>
            <person name="Meier V. D."/>
        </authorList>
    </citation>
    <scope>NUCLEOTIDE SEQUENCE</scope>
    <source>
        <strain evidence="7">AVDCRST_MAG36</strain>
    </source>
</reference>
<feature type="binding site" evidence="4">
    <location>
        <begin position="77"/>
        <end position="80"/>
    </location>
    <ligand>
        <name>GTP</name>
        <dbReference type="ChEBI" id="CHEBI:37565"/>
    </ligand>
</feature>
<evidence type="ECO:0000256" key="2">
    <source>
        <dbReference type="ARBA" id="ARBA00022840"/>
    </source>
</evidence>
<organism evidence="7">
    <name type="scientific">uncultured Nocardioidaceae bacterium</name>
    <dbReference type="NCBI Taxonomy" id="253824"/>
    <lineage>
        <taxon>Bacteria</taxon>
        <taxon>Bacillati</taxon>
        <taxon>Actinomycetota</taxon>
        <taxon>Actinomycetes</taxon>
        <taxon>Propionibacteriales</taxon>
        <taxon>Nocardioidaceae</taxon>
        <taxon>environmental samples</taxon>
    </lineage>
</organism>
<dbReference type="GO" id="GO:0005524">
    <property type="term" value="F:ATP binding"/>
    <property type="evidence" value="ECO:0007669"/>
    <property type="project" value="UniProtKB-UniRule"/>
</dbReference>
<accession>A0A6J4LEC0</accession>
<feature type="domain" description="RapZ-like N-terminal" evidence="5">
    <location>
        <begin position="20"/>
        <end position="174"/>
    </location>
</feature>
<evidence type="ECO:0000259" key="6">
    <source>
        <dbReference type="Pfam" id="PF22740"/>
    </source>
</evidence>
<sequence>MTATSEPQSQPASSPARQGELVVVTGMTGAGRSTAAKELEDLGFFVVDNLPPTLVPDVVSMVEEVHGPDQSIAVVVDVRSGSFFDSLREVLVSSVGQRRTTLLFLEADDDVLVRRQEAVRRPHPLQDGGRLLDGLVRERAAIAELRGQADLVIDTSNLNVHQLTDQVARRFGTEKKLRLQVTVVSFGFKYGIPVDSDYVADMRFLPNPHWVPELRPHTGREEPVSDYVLTQPGAAQFLDRFVPLLADVGSGYLREGKRFMTVAMGCTGGKHRSVAMAEEVVARLRAKGLDARAAHRDLGRE</sequence>
<evidence type="ECO:0000256" key="3">
    <source>
        <dbReference type="ARBA" id="ARBA00023134"/>
    </source>
</evidence>
<keyword evidence="1 4" id="KW-0547">Nucleotide-binding</keyword>
<dbReference type="PANTHER" id="PTHR30448">
    <property type="entry name" value="RNASE ADAPTER PROTEIN RAPZ"/>
    <property type="match status" value="1"/>
</dbReference>
<feature type="binding site" evidence="4">
    <location>
        <begin position="26"/>
        <end position="33"/>
    </location>
    <ligand>
        <name>ATP</name>
        <dbReference type="ChEBI" id="CHEBI:30616"/>
    </ligand>
</feature>
<gene>
    <name evidence="7" type="ORF">AVDCRST_MAG36-885</name>
</gene>
<dbReference type="GO" id="GO:0005525">
    <property type="term" value="F:GTP binding"/>
    <property type="evidence" value="ECO:0007669"/>
    <property type="project" value="UniProtKB-UniRule"/>
</dbReference>
<dbReference type="HAMAP" id="MF_00636">
    <property type="entry name" value="RapZ_like"/>
    <property type="match status" value="1"/>
</dbReference>
<name>A0A6J4LEC0_9ACTN</name>
<protein>
    <submittedName>
        <fullName evidence="7">RNase adapter protein RapZ</fullName>
    </submittedName>
</protein>
<dbReference type="PANTHER" id="PTHR30448:SF0">
    <property type="entry name" value="RNASE ADAPTER PROTEIN RAPZ"/>
    <property type="match status" value="1"/>
</dbReference>
<dbReference type="Gene3D" id="3.40.50.300">
    <property type="entry name" value="P-loop containing nucleotide triphosphate hydrolases"/>
    <property type="match status" value="1"/>
</dbReference>
<keyword evidence="3 4" id="KW-0342">GTP-binding</keyword>